<dbReference type="InterPro" id="IPR016169">
    <property type="entry name" value="FAD-bd_PCMH_sub2"/>
</dbReference>
<evidence type="ECO:0000313" key="11">
    <source>
        <dbReference type="Proteomes" id="UP001183006"/>
    </source>
</evidence>
<dbReference type="Gene3D" id="1.10.1060.10">
    <property type="entry name" value="Alpha-helical ferredoxin"/>
    <property type="match status" value="1"/>
</dbReference>
<evidence type="ECO:0000256" key="8">
    <source>
        <dbReference type="ARBA" id="ARBA00023014"/>
    </source>
</evidence>
<protein>
    <submittedName>
        <fullName evidence="10">FAD-binding and (Fe-S)-binding domain-containing protein</fullName>
    </submittedName>
</protein>
<dbReference type="GO" id="GO:0016491">
    <property type="term" value="F:oxidoreductase activity"/>
    <property type="evidence" value="ECO:0007669"/>
    <property type="project" value="UniProtKB-KW"/>
</dbReference>
<evidence type="ECO:0000256" key="2">
    <source>
        <dbReference type="ARBA" id="ARBA00022485"/>
    </source>
</evidence>
<dbReference type="GeneID" id="84228865"/>
<evidence type="ECO:0000256" key="7">
    <source>
        <dbReference type="ARBA" id="ARBA00023004"/>
    </source>
</evidence>
<dbReference type="InterPro" id="IPR009051">
    <property type="entry name" value="Helical_ferredxn"/>
</dbReference>
<evidence type="ECO:0000313" key="10">
    <source>
        <dbReference type="EMBL" id="WMW22603.1"/>
    </source>
</evidence>
<dbReference type="PROSITE" id="PS51387">
    <property type="entry name" value="FAD_PCMH"/>
    <property type="match status" value="1"/>
</dbReference>
<name>A0AA51UG67_9EURY</name>
<dbReference type="InterPro" id="IPR006094">
    <property type="entry name" value="Oxid_FAD_bind_N"/>
</dbReference>
<dbReference type="InterPro" id="IPR016166">
    <property type="entry name" value="FAD-bd_PCMH"/>
</dbReference>
<dbReference type="Pfam" id="PF01565">
    <property type="entry name" value="FAD_binding_4"/>
    <property type="match status" value="1"/>
</dbReference>
<dbReference type="SUPFAM" id="SSF56176">
    <property type="entry name" value="FAD-binding/transporter-associated domain-like"/>
    <property type="match status" value="1"/>
</dbReference>
<dbReference type="Pfam" id="PF13534">
    <property type="entry name" value="Fer4_17"/>
    <property type="match status" value="1"/>
</dbReference>
<organism evidence="10 11">
    <name type="scientific">Methanolobus mangrovi</name>
    <dbReference type="NCBI Taxonomy" id="3072977"/>
    <lineage>
        <taxon>Archaea</taxon>
        <taxon>Methanobacteriati</taxon>
        <taxon>Methanobacteriota</taxon>
        <taxon>Stenosarchaea group</taxon>
        <taxon>Methanomicrobia</taxon>
        <taxon>Methanosarcinales</taxon>
        <taxon>Methanosarcinaceae</taxon>
        <taxon>Methanolobus</taxon>
    </lineage>
</organism>
<keyword evidence="7" id="KW-0408">Iron</keyword>
<dbReference type="Pfam" id="PF02754">
    <property type="entry name" value="CCG"/>
    <property type="match status" value="2"/>
</dbReference>
<dbReference type="Pfam" id="PF02913">
    <property type="entry name" value="FAD-oxidase_C"/>
    <property type="match status" value="1"/>
</dbReference>
<dbReference type="EMBL" id="CP133594">
    <property type="protein sequence ID" value="WMW22603.1"/>
    <property type="molecule type" value="Genomic_DNA"/>
</dbReference>
<evidence type="ECO:0000256" key="4">
    <source>
        <dbReference type="ARBA" id="ARBA00022723"/>
    </source>
</evidence>
<keyword evidence="8" id="KW-0411">Iron-sulfur</keyword>
<reference evidence="10" key="1">
    <citation type="submission" date="2023-08" db="EMBL/GenBank/DDBJ databases">
        <title>Methanolobus mangrovi sp. nov. and Methanolobus sediminis sp. nov, two novel methylotrophic methanogens isolated from mangrove sediments in China.</title>
        <authorList>
            <person name="Zhou J."/>
        </authorList>
    </citation>
    <scope>NUCLEOTIDE SEQUENCE</scope>
    <source>
        <strain evidence="10">FTZ2</strain>
    </source>
</reference>
<gene>
    <name evidence="10" type="ORF">RE476_01950</name>
</gene>
<keyword evidence="2" id="KW-0004">4Fe-4S</keyword>
<dbReference type="GO" id="GO:0051539">
    <property type="term" value="F:4 iron, 4 sulfur cluster binding"/>
    <property type="evidence" value="ECO:0007669"/>
    <property type="project" value="UniProtKB-KW"/>
</dbReference>
<keyword evidence="6" id="KW-0560">Oxidoreductase</keyword>
<dbReference type="PANTHER" id="PTHR43255">
    <property type="entry name" value="IRON-SULFUR-BINDING OXIDOREDUCTASE FADF-RELATED-RELATED"/>
    <property type="match status" value="1"/>
</dbReference>
<feature type="domain" description="FAD-binding PCMH-type" evidence="9">
    <location>
        <begin position="47"/>
        <end position="217"/>
    </location>
</feature>
<evidence type="ECO:0000256" key="1">
    <source>
        <dbReference type="ARBA" id="ARBA00007097"/>
    </source>
</evidence>
<keyword evidence="4" id="KW-0479">Metal-binding</keyword>
<dbReference type="SUPFAM" id="SSF46548">
    <property type="entry name" value="alpha-helical ferredoxin"/>
    <property type="match status" value="1"/>
</dbReference>
<dbReference type="GO" id="GO:0046872">
    <property type="term" value="F:metal ion binding"/>
    <property type="evidence" value="ECO:0007669"/>
    <property type="project" value="UniProtKB-KW"/>
</dbReference>
<dbReference type="InterPro" id="IPR051460">
    <property type="entry name" value="HdrC_iron-sulfur_subunit"/>
</dbReference>
<accession>A0AA51UG67</accession>
<comment type="similarity">
    <text evidence="1">Belongs to the HdrC family.</text>
</comment>
<dbReference type="PANTHER" id="PTHR43255:SF1">
    <property type="entry name" value="IRON-SULFUR-BINDING OXIDOREDUCTASE FADF-RELATED"/>
    <property type="match status" value="1"/>
</dbReference>
<dbReference type="Gene3D" id="3.30.465.10">
    <property type="match status" value="1"/>
</dbReference>
<evidence type="ECO:0000259" key="9">
    <source>
        <dbReference type="PROSITE" id="PS51387"/>
    </source>
</evidence>
<dbReference type="InterPro" id="IPR036318">
    <property type="entry name" value="FAD-bd_PCMH-like_sf"/>
</dbReference>
<dbReference type="GO" id="GO:0005886">
    <property type="term" value="C:plasma membrane"/>
    <property type="evidence" value="ECO:0007669"/>
    <property type="project" value="TreeGrafter"/>
</dbReference>
<keyword evidence="3" id="KW-0285">Flavoprotein</keyword>
<keyword evidence="11" id="KW-1185">Reference proteome</keyword>
<evidence type="ECO:0000256" key="6">
    <source>
        <dbReference type="ARBA" id="ARBA00023002"/>
    </source>
</evidence>
<dbReference type="Proteomes" id="UP001183006">
    <property type="component" value="Chromosome"/>
</dbReference>
<dbReference type="KEGG" id="mmav:RE476_01950"/>
<dbReference type="RefSeq" id="WP_309308676.1">
    <property type="nucleotide sequence ID" value="NZ_CP133594.1"/>
</dbReference>
<dbReference type="AlphaFoldDB" id="A0AA51UG67"/>
<keyword evidence="5" id="KW-0274">FAD</keyword>
<dbReference type="InterPro" id="IPR016164">
    <property type="entry name" value="FAD-linked_Oxase-like_C"/>
</dbReference>
<proteinExistence type="inferred from homology"/>
<dbReference type="InterPro" id="IPR004017">
    <property type="entry name" value="Cys_rich_dom"/>
</dbReference>
<dbReference type="InterPro" id="IPR004113">
    <property type="entry name" value="FAD-bd_oxidored_4_C"/>
</dbReference>
<dbReference type="SUPFAM" id="SSF55103">
    <property type="entry name" value="FAD-linked oxidases, C-terminal domain"/>
    <property type="match status" value="1"/>
</dbReference>
<evidence type="ECO:0000256" key="3">
    <source>
        <dbReference type="ARBA" id="ARBA00022630"/>
    </source>
</evidence>
<evidence type="ECO:0000256" key="5">
    <source>
        <dbReference type="ARBA" id="ARBA00022827"/>
    </source>
</evidence>
<sequence>MTSYTINEALKSKLEEMFENRVSFSELERIVYSHDVGVIPDSVKKTIATMPDAVVQPVNSNEVSSLVRIAIENKIPLIPRGAASSGFGGAVPVANGIVIDFSRMNNIISIDPDDLSVEVEPGVVWSELDEKLKRKGLALRLYPSSAPTSTVAGWVAQGGSGIGSYEYGTFRDNIVSVEMVDPMGDLKVMKGDDIDLVYALGGITGIITKVTIKVKKAEGITPVLAAFTDEKKLQATLDEIRGSGTDLWSVSIQTPGYVGLSQQAANETKMPRGKYIAQLVYSQSHAEVASLIENIVSSNKGEILPEDVAVHEWDNRFRTMRLKRLGPSLVASELIVPTDSLGDFLKAVDRKFKGEFVFEGIMETPDRLIMMGFMLADERKTNYPLKFSSSLIVADIAKKMGGRLTATGIFFTDDSKELLGETLFNRVVAFKKEFDPAHIMNPGKILPPSVEKNSPIKQLSIAMKGASKGKSLMSFAGKIMDGKDVEYKYGDKLPEEIGKDAFICAQCGACKTTCTMYDADPWESRSPRGKWYLLSEYLKGNIEFDEEFASTMFLCATCKKCDLKCQTDLSIAHNFINMRSIMGQKNFENTGLGIIRENVLNAGNFWGLPGEALEWKADDMKMADTGAIGYWPGCWSSAVTKNMPQNIVRILNRAGVELVNLGEQDNICCGLYLALGGYTEDFVKTVEKNINLINEKGVKTLLFSCPGCFATFTEQYAAVAEMLGLDWDVETKHVVVLLDELIRDGKLDIEKPVDKKVTYHDACHVSRWFGAYEYPRNVINAIPGVNLVEMEHNREDALCCGIVTSFDDLPTVAHCGQKRIFEAMDTGADYVITNCAGCASQLNLTTNMMEAPVKQKDITDILCESMGIEVTYDPTETIGQFMKQAIELLGTSCVRHK</sequence>
<dbReference type="GO" id="GO:0071949">
    <property type="term" value="F:FAD binding"/>
    <property type="evidence" value="ECO:0007669"/>
    <property type="project" value="InterPro"/>
</dbReference>